<feature type="binding site" evidence="8">
    <location>
        <begin position="341"/>
        <end position="344"/>
    </location>
    <ligand>
        <name>GTP</name>
        <dbReference type="ChEBI" id="CHEBI:37565"/>
    </ligand>
</feature>
<dbReference type="InterPro" id="IPR027417">
    <property type="entry name" value="P-loop_NTPase"/>
</dbReference>
<dbReference type="CDD" id="cd01887">
    <property type="entry name" value="IF2_eIF5B"/>
    <property type="match status" value="1"/>
</dbReference>
<dbReference type="Pfam" id="PF22042">
    <property type="entry name" value="EF-G_D2"/>
    <property type="match status" value="1"/>
</dbReference>
<evidence type="ECO:0000256" key="10">
    <source>
        <dbReference type="SAM" id="MobiDB-lite"/>
    </source>
</evidence>
<dbReference type="Gene3D" id="1.10.10.2480">
    <property type="match status" value="1"/>
</dbReference>
<comment type="caution">
    <text evidence="12">The sequence shown here is derived from an EMBL/GenBank/DDBJ whole genome shotgun (WGS) entry which is preliminary data.</text>
</comment>
<evidence type="ECO:0000256" key="1">
    <source>
        <dbReference type="ARBA" id="ARBA00007733"/>
    </source>
</evidence>
<evidence type="ECO:0000256" key="6">
    <source>
        <dbReference type="ARBA" id="ARBA00023134"/>
    </source>
</evidence>
<keyword evidence="4 8" id="KW-0547">Nucleotide-binding</keyword>
<dbReference type="FunFam" id="3.40.50.10050:FF:000001">
    <property type="entry name" value="Translation initiation factor IF-2"/>
    <property type="match status" value="1"/>
</dbReference>
<dbReference type="EMBL" id="QZJZ01000059">
    <property type="protein sequence ID" value="RJP58909.1"/>
    <property type="molecule type" value="Genomic_DNA"/>
</dbReference>
<comment type="function">
    <text evidence="7 8 9">One of the essential components for the initiation of protein synthesis. Protects formylmethionyl-tRNA from spontaneous hydrolysis and promotes its binding to the 30S ribosomal subunits. Also involved in the hydrolysis of GTP during the formation of the 70S ribosomal complex.</text>
</comment>
<dbReference type="PANTHER" id="PTHR43381">
    <property type="entry name" value="TRANSLATION INITIATION FACTOR IF-2-RELATED"/>
    <property type="match status" value="1"/>
</dbReference>
<evidence type="ECO:0000256" key="7">
    <source>
        <dbReference type="ARBA" id="ARBA00025162"/>
    </source>
</evidence>
<dbReference type="FunFam" id="2.40.30.10:FF:000054">
    <property type="entry name" value="Translation initiation factor IF-2"/>
    <property type="match status" value="1"/>
</dbReference>
<dbReference type="SUPFAM" id="SSF52156">
    <property type="entry name" value="Initiation factor IF2/eIF5b, domain 3"/>
    <property type="match status" value="1"/>
</dbReference>
<dbReference type="InterPro" id="IPR015760">
    <property type="entry name" value="TIF_IF2"/>
</dbReference>
<dbReference type="Gene3D" id="3.40.50.10050">
    <property type="entry name" value="Translation initiation factor IF- 2, domain 3"/>
    <property type="match status" value="1"/>
</dbReference>
<keyword evidence="3 8" id="KW-0396">Initiation factor</keyword>
<dbReference type="InterPro" id="IPR009000">
    <property type="entry name" value="Transl_B-barrel_sf"/>
</dbReference>
<dbReference type="PROSITE" id="PS01176">
    <property type="entry name" value="IF2"/>
    <property type="match status" value="1"/>
</dbReference>
<feature type="domain" description="Tr-type G" evidence="11">
    <location>
        <begin position="232"/>
        <end position="401"/>
    </location>
</feature>
<feature type="region of interest" description="Disordered" evidence="10">
    <location>
        <begin position="60"/>
        <end position="93"/>
    </location>
</feature>
<dbReference type="NCBIfam" id="TIGR00231">
    <property type="entry name" value="small_GTP"/>
    <property type="match status" value="1"/>
</dbReference>
<dbReference type="SUPFAM" id="SSF52540">
    <property type="entry name" value="P-loop containing nucleoside triphosphate hydrolases"/>
    <property type="match status" value="1"/>
</dbReference>
<evidence type="ECO:0000256" key="2">
    <source>
        <dbReference type="ARBA" id="ARBA00020675"/>
    </source>
</evidence>
<dbReference type="InterPro" id="IPR053905">
    <property type="entry name" value="EF-G-like_DII"/>
</dbReference>
<dbReference type="PANTHER" id="PTHR43381:SF5">
    <property type="entry name" value="TR-TYPE G DOMAIN-CONTAINING PROTEIN"/>
    <property type="match status" value="1"/>
</dbReference>
<evidence type="ECO:0000259" key="11">
    <source>
        <dbReference type="PROSITE" id="PS51722"/>
    </source>
</evidence>
<dbReference type="InterPro" id="IPR044145">
    <property type="entry name" value="IF2_II"/>
</dbReference>
<dbReference type="SUPFAM" id="SSF50447">
    <property type="entry name" value="Translation proteins"/>
    <property type="match status" value="2"/>
</dbReference>
<evidence type="ECO:0000313" key="12">
    <source>
        <dbReference type="EMBL" id="RJP58909.1"/>
    </source>
</evidence>
<dbReference type="PROSITE" id="PS51722">
    <property type="entry name" value="G_TR_2"/>
    <property type="match status" value="1"/>
</dbReference>
<dbReference type="GO" id="GO:0003743">
    <property type="term" value="F:translation initiation factor activity"/>
    <property type="evidence" value="ECO:0007669"/>
    <property type="project" value="UniProtKB-UniRule"/>
</dbReference>
<feature type="binding site" evidence="8">
    <location>
        <begin position="287"/>
        <end position="291"/>
    </location>
    <ligand>
        <name>GTP</name>
        <dbReference type="ChEBI" id="CHEBI:37565"/>
    </ligand>
</feature>
<comment type="subcellular location">
    <subcellularLocation>
        <location evidence="8">Cytoplasm</location>
    </subcellularLocation>
</comment>
<comment type="similarity">
    <text evidence="1 8 9">Belongs to the TRAFAC class translation factor GTPase superfamily. Classic translation factor GTPase family. IF-2 subfamily.</text>
</comment>
<dbReference type="Pfam" id="PF00009">
    <property type="entry name" value="GTP_EFTU"/>
    <property type="match status" value="1"/>
</dbReference>
<dbReference type="NCBIfam" id="TIGR00487">
    <property type="entry name" value="IF-2"/>
    <property type="match status" value="1"/>
</dbReference>
<dbReference type="FunFam" id="2.40.30.10:FF:000008">
    <property type="entry name" value="Translation initiation factor IF-2"/>
    <property type="match status" value="1"/>
</dbReference>
<dbReference type="GO" id="GO:0005525">
    <property type="term" value="F:GTP binding"/>
    <property type="evidence" value="ECO:0007669"/>
    <property type="project" value="UniProtKB-KW"/>
</dbReference>
<feature type="region of interest" description="G-domain" evidence="8">
    <location>
        <begin position="235"/>
        <end position="383"/>
    </location>
</feature>
<dbReference type="CDD" id="cd03692">
    <property type="entry name" value="mtIF2_IVc"/>
    <property type="match status" value="1"/>
</dbReference>
<feature type="binding site" evidence="8">
    <location>
        <begin position="241"/>
        <end position="248"/>
    </location>
    <ligand>
        <name>GTP</name>
        <dbReference type="ChEBI" id="CHEBI:37565"/>
    </ligand>
</feature>
<dbReference type="Gene3D" id="2.40.30.10">
    <property type="entry name" value="Translation factors"/>
    <property type="match status" value="2"/>
</dbReference>
<evidence type="ECO:0000256" key="4">
    <source>
        <dbReference type="ARBA" id="ARBA00022741"/>
    </source>
</evidence>
<evidence type="ECO:0000256" key="3">
    <source>
        <dbReference type="ARBA" id="ARBA00022540"/>
    </source>
</evidence>
<evidence type="ECO:0000256" key="9">
    <source>
        <dbReference type="RuleBase" id="RU000644"/>
    </source>
</evidence>
<dbReference type="Pfam" id="PF11987">
    <property type="entry name" value="IF-2"/>
    <property type="match status" value="1"/>
</dbReference>
<proteinExistence type="inferred from homology"/>
<dbReference type="CDD" id="cd03702">
    <property type="entry name" value="IF2_mtIF2_II"/>
    <property type="match status" value="1"/>
</dbReference>
<name>A0A3A4R1T0_9BACT</name>
<reference evidence="12 13" key="1">
    <citation type="journal article" date="2017" name="ISME J.">
        <title>Energy and carbon metabolisms in a deep terrestrial subsurface fluid microbial community.</title>
        <authorList>
            <person name="Momper L."/>
            <person name="Jungbluth S.P."/>
            <person name="Lee M.D."/>
            <person name="Amend J.P."/>
        </authorList>
    </citation>
    <scope>NUCLEOTIDE SEQUENCE [LARGE SCALE GENOMIC DNA]</scope>
    <source>
        <strain evidence="12">SURF_26</strain>
    </source>
</reference>
<protein>
    <recommendedName>
        <fullName evidence="2 8">Translation initiation factor IF-2</fullName>
    </recommendedName>
</protein>
<dbReference type="InterPro" id="IPR005225">
    <property type="entry name" value="Small_GTP-bd"/>
</dbReference>
<keyword evidence="6 8" id="KW-0342">GTP-binding</keyword>
<dbReference type="InterPro" id="IPR036925">
    <property type="entry name" value="TIF_IF2_dom3_sf"/>
</dbReference>
<dbReference type="Pfam" id="PF04760">
    <property type="entry name" value="IF2_N"/>
    <property type="match status" value="2"/>
</dbReference>
<gene>
    <name evidence="8" type="primary">infB</name>
    <name evidence="12" type="ORF">C4541_07270</name>
</gene>
<keyword evidence="8" id="KW-0963">Cytoplasm</keyword>
<sequence length="733" mass="80887">MRVHELAKQLNVASKELITELQNAGIDVKGHMSSIEESVAQEWLNKAGALVSEAPKAARAKSVSATESKPKTGTKQAVSKKKEQPAIEEPEPLIPPSVITDVELDDIDEESEFLKYRPREGKKRTKKFGKKKLKKKTSQQETVEETVSTDLYIPDEIQVKMLAELMRIPSGTIIEKLMEMGMMVTMNQNVDYDTASIIAHEYGFEIYHEKDAEEIQAKKKEEEEELAGLLVPKAPVVTFMGHVDHGKTSLLDYIRKTQVASSEAGSITQHIGAYKIDFHGKNIVFLDTPGHKAFTSIRARGANITDIVVLVVAADDGLMEQTREAISHARNAKVPMIVAINKIDKPTADPERIYRQLSEMNLMPEQWGGEIITVNVSALNGTGVDHLLEMILLQAEMMELKANPEGNAKATVIESKLTRGRGPTVTVLITRGTIHIGDPILCEGFSGKVKSLLNDRGDEILEAGPATPVEVLGLDGVPDAGAFLEVLESEKEAKRIAEETTAAQRKKLLEKTNKPTTLEELYERIEAEEARELKIIIKGDVHGSIEALAISLEDLSTEKISVNVIHMAVGDISESDVVLATASDAIIIGFCIRVDKRAREIAKKEGIQIKIYNIIYEAIEEVQKAMTGLLGTRQVEQVIGHAEVRETFSISRIGTIAGCYIRDGKAIRTARVRVMRDGEVLHEGPINALKRFKDEAKEVNTGFECGLKVEGFDDIEVGDKVEFFIFEEVAETL</sequence>
<organism evidence="12 13">
    <name type="scientific">Candidatus Auribacter fodinae</name>
    <dbReference type="NCBI Taxonomy" id="2093366"/>
    <lineage>
        <taxon>Bacteria</taxon>
        <taxon>Pseudomonadati</taxon>
        <taxon>Candidatus Auribacterota</taxon>
        <taxon>Candidatus Auribacteria</taxon>
        <taxon>Candidatus Auribacterales</taxon>
        <taxon>Candidatus Auribacteraceae</taxon>
        <taxon>Candidatus Auribacter</taxon>
    </lineage>
</organism>
<dbReference type="GO" id="GO:0005829">
    <property type="term" value="C:cytosol"/>
    <property type="evidence" value="ECO:0007669"/>
    <property type="project" value="TreeGrafter"/>
</dbReference>
<dbReference type="HAMAP" id="MF_00100_B">
    <property type="entry name" value="IF_2_B"/>
    <property type="match status" value="1"/>
</dbReference>
<feature type="compositionally biased region" description="Polar residues" evidence="10">
    <location>
        <begin position="63"/>
        <end position="77"/>
    </location>
</feature>
<dbReference type="InterPro" id="IPR023115">
    <property type="entry name" value="TIF_IF2_dom3"/>
</dbReference>
<dbReference type="FunFam" id="3.40.50.300:FF:000019">
    <property type="entry name" value="Translation initiation factor IF-2"/>
    <property type="match status" value="1"/>
</dbReference>
<evidence type="ECO:0000256" key="5">
    <source>
        <dbReference type="ARBA" id="ARBA00022917"/>
    </source>
</evidence>
<dbReference type="GO" id="GO:0003924">
    <property type="term" value="F:GTPase activity"/>
    <property type="evidence" value="ECO:0007669"/>
    <property type="project" value="UniProtKB-UniRule"/>
</dbReference>
<dbReference type="Gene3D" id="3.40.50.300">
    <property type="entry name" value="P-loop containing nucleotide triphosphate hydrolases"/>
    <property type="match status" value="1"/>
</dbReference>
<dbReference type="InterPro" id="IPR006847">
    <property type="entry name" value="IF2_N"/>
</dbReference>
<keyword evidence="5 8" id="KW-0648">Protein biosynthesis</keyword>
<dbReference type="InterPro" id="IPR000795">
    <property type="entry name" value="T_Tr_GTP-bd_dom"/>
</dbReference>
<evidence type="ECO:0000313" key="13">
    <source>
        <dbReference type="Proteomes" id="UP000266426"/>
    </source>
</evidence>
<dbReference type="InterPro" id="IPR000178">
    <property type="entry name" value="TF_IF2_bacterial-like"/>
</dbReference>
<accession>A0A3A4R1T0</accession>
<dbReference type="Proteomes" id="UP000266426">
    <property type="component" value="Unassembled WGS sequence"/>
</dbReference>
<evidence type="ECO:0000256" key="8">
    <source>
        <dbReference type="HAMAP-Rule" id="MF_00100"/>
    </source>
</evidence>
<dbReference type="AlphaFoldDB" id="A0A3A4R1T0"/>